<sequence>MTSYLGMNATTGRAITDQEHERQSVADILGTPIGSMVTLREYGSYNRELIDQPMTPALRLQIMASSVMALMRWEPRLTPVSVDLTANEQAEQPGTSWQLGVVLARKEGPQSGQQLTVDVPLTRRAAA</sequence>
<keyword evidence="3" id="KW-1185">Reference proteome</keyword>
<dbReference type="Gene3D" id="3.10.450.40">
    <property type="match status" value="1"/>
</dbReference>
<organism evidence="2 3">
    <name type="scientific">Crenobacter oryzisoli</name>
    <dbReference type="NCBI Taxonomy" id="3056844"/>
    <lineage>
        <taxon>Bacteria</taxon>
        <taxon>Pseudomonadati</taxon>
        <taxon>Pseudomonadota</taxon>
        <taxon>Betaproteobacteria</taxon>
        <taxon>Neisseriales</taxon>
        <taxon>Neisseriaceae</taxon>
        <taxon>Crenobacter</taxon>
    </lineage>
</organism>
<dbReference type="Proteomes" id="UP001168540">
    <property type="component" value="Unassembled WGS sequence"/>
</dbReference>
<dbReference type="Pfam" id="PF04965">
    <property type="entry name" value="GPW_gp25"/>
    <property type="match status" value="1"/>
</dbReference>
<dbReference type="SUPFAM" id="SSF160719">
    <property type="entry name" value="gpW/gp25-like"/>
    <property type="match status" value="1"/>
</dbReference>
<dbReference type="EMBL" id="JAUEDK010000019">
    <property type="protein sequence ID" value="MDN0075599.1"/>
    <property type="molecule type" value="Genomic_DNA"/>
</dbReference>
<comment type="caution">
    <text evidence="2">The sequence shown here is derived from an EMBL/GenBank/DDBJ whole genome shotgun (WGS) entry which is preliminary data.</text>
</comment>
<dbReference type="InterPro" id="IPR007048">
    <property type="entry name" value="IraD/Gp25-like"/>
</dbReference>
<protein>
    <submittedName>
        <fullName evidence="2">GPW/gp25 family protein</fullName>
    </submittedName>
</protein>
<evidence type="ECO:0000313" key="2">
    <source>
        <dbReference type="EMBL" id="MDN0075599.1"/>
    </source>
</evidence>
<evidence type="ECO:0000259" key="1">
    <source>
        <dbReference type="Pfam" id="PF04965"/>
    </source>
</evidence>
<evidence type="ECO:0000313" key="3">
    <source>
        <dbReference type="Proteomes" id="UP001168540"/>
    </source>
</evidence>
<feature type="domain" description="IraD/Gp25-like" evidence="1">
    <location>
        <begin position="20"/>
        <end position="92"/>
    </location>
</feature>
<accession>A0ABT7XP70</accession>
<reference evidence="2" key="1">
    <citation type="submission" date="2023-06" db="EMBL/GenBank/DDBJ databases">
        <authorList>
            <person name="Zhang S."/>
        </authorList>
    </citation>
    <scope>NUCLEOTIDE SEQUENCE</scope>
    <source>
        <strain evidence="2">SG2303</strain>
    </source>
</reference>
<proteinExistence type="predicted"/>
<name>A0ABT7XP70_9NEIS</name>
<gene>
    <name evidence="2" type="ORF">QU481_11920</name>
</gene>
<dbReference type="RefSeq" id="WP_289830233.1">
    <property type="nucleotide sequence ID" value="NZ_JAUEDK010000019.1"/>
</dbReference>